<feature type="compositionally biased region" description="Gly residues" evidence="1">
    <location>
        <begin position="226"/>
        <end position="236"/>
    </location>
</feature>
<dbReference type="PROSITE" id="PS00409">
    <property type="entry name" value="PROKAR_NTER_METHYL"/>
    <property type="match status" value="1"/>
</dbReference>
<sequence>MKALRAIARRGLAQHGFSLIETLVAVALMGLILSILAVVTAQWSPHWQAGFSLLQRTELVGLGLDRVASDLAAAEFIAPIGEEGVLFYGSESAVTFVRSPIGPKPSTGPAPTGLEIIRFANSEKEGGLVRSRIAFSPAASVGVSTDDFEFSDASLLLRAPLRLSFAFAGPDRTWVDSWDKATVLPAAVRITVSNADSGETLAVSTATLIHVNTAAICASATPSSQCGGGQSTKGGGQPPPNDATKPANGEVL</sequence>
<feature type="region of interest" description="Disordered" evidence="1">
    <location>
        <begin position="222"/>
        <end position="252"/>
    </location>
</feature>
<gene>
    <name evidence="3" type="ORF">MPC4_40007</name>
</gene>
<feature type="transmembrane region" description="Helical" evidence="2">
    <location>
        <begin position="20"/>
        <end position="43"/>
    </location>
</feature>
<dbReference type="EMBL" id="CABFMQ020000098">
    <property type="protein sequence ID" value="VTZ51410.1"/>
    <property type="molecule type" value="Genomic_DNA"/>
</dbReference>
<dbReference type="AlphaFoldDB" id="A0A8B6M924"/>
<proteinExistence type="predicted"/>
<reference evidence="3 4" key="1">
    <citation type="submission" date="2019-05" db="EMBL/GenBank/DDBJ databases">
        <authorList>
            <person name="Farhan Ul Haque M."/>
        </authorList>
    </citation>
    <scope>NUCLEOTIDE SEQUENCE [LARGE SCALE GENOMIC DNA]</scope>
    <source>
        <strain evidence="3">2</strain>
    </source>
</reference>
<keyword evidence="4" id="KW-1185">Reference proteome</keyword>
<keyword evidence="2" id="KW-0812">Transmembrane</keyword>
<dbReference type="Proteomes" id="UP000485880">
    <property type="component" value="Unassembled WGS sequence"/>
</dbReference>
<name>A0A8B6M924_METTU</name>
<keyword evidence="2" id="KW-1133">Transmembrane helix</keyword>
<evidence type="ECO:0000256" key="1">
    <source>
        <dbReference type="SAM" id="MobiDB-lite"/>
    </source>
</evidence>
<protein>
    <submittedName>
        <fullName evidence="3">Putative general secretion pathway protein J</fullName>
    </submittedName>
</protein>
<dbReference type="RefSeq" id="WP_174513231.1">
    <property type="nucleotide sequence ID" value="NZ_CABFMQ020000098.1"/>
</dbReference>
<dbReference type="Pfam" id="PF07963">
    <property type="entry name" value="N_methyl"/>
    <property type="match status" value="1"/>
</dbReference>
<evidence type="ECO:0000313" key="3">
    <source>
        <dbReference type="EMBL" id="VTZ51410.1"/>
    </source>
</evidence>
<keyword evidence="2" id="KW-0472">Membrane</keyword>
<accession>A0A8B6M924</accession>
<organism evidence="3 4">
    <name type="scientific">Methylocella tundrae</name>
    <dbReference type="NCBI Taxonomy" id="227605"/>
    <lineage>
        <taxon>Bacteria</taxon>
        <taxon>Pseudomonadati</taxon>
        <taxon>Pseudomonadota</taxon>
        <taxon>Alphaproteobacteria</taxon>
        <taxon>Hyphomicrobiales</taxon>
        <taxon>Beijerinckiaceae</taxon>
        <taxon>Methylocella</taxon>
    </lineage>
</organism>
<evidence type="ECO:0000256" key="2">
    <source>
        <dbReference type="SAM" id="Phobius"/>
    </source>
</evidence>
<dbReference type="NCBIfam" id="TIGR02532">
    <property type="entry name" value="IV_pilin_GFxxxE"/>
    <property type="match status" value="1"/>
</dbReference>
<evidence type="ECO:0000313" key="4">
    <source>
        <dbReference type="Proteomes" id="UP000485880"/>
    </source>
</evidence>
<dbReference type="InterPro" id="IPR012902">
    <property type="entry name" value="N_methyl_site"/>
</dbReference>
<comment type="caution">
    <text evidence="3">The sequence shown here is derived from an EMBL/GenBank/DDBJ whole genome shotgun (WGS) entry which is preliminary data.</text>
</comment>